<sequence length="770" mass="87075">MSNESSSPGTAKLPSAVQTPPPIPPAPNTPITAKSFTITPPTTIVSTPPSIIIGKKKRLVTDLKCSEIRWFLKKDNDTKWSPLKGYDSMIVEVAWRNRNGIVVDEETQKLFNEMPKTDDVICLEGLYMLDTKSERLDSVYWKDESLPLRRGSWFQVDTMQPLSMDLADTIEKHHLTSFRNQSIPEGPVFSDTESSKRPVLTTISWNEHDEIRWNSVIDIVWYNNSKTNRLIRFVTRSKGTVLRRGYTEEANLDDGKPNFSDLILVVHGIGQKGYENLIAKNTGQMREVILHLMDKYYPNEKRRPMILPIEWRASLILDKGLTDVITLPRMPSMRHALNSIAMDIMYYQSPLYRSEIINGVIRSMNHTYQIFTRNNRNFSGKISLVAHSLGSVIAYDVLTNWSPLLLYDQFVTSAIKEHLKQSGIDEEERKILEDFHSSRVKLFEDEDKVNSILLKTDEKLEFQVENMFAIGSPLAVFLVMRGVDFKKVLPNNENVKHIYNIFHPYDPVAYRLEPLYDSHYKHIRPVKLFYYADDRAKQNYAKLPYELHKSYVRKLKKQQKKEKDKSKNGDKDDSKEEEDDDSDDDDNSDALSTGSSPRSESPVPSEEAGAGNNVPPELPAPGGSKSKGGWWKFGGGSAVVAPSTQTEEPIELAKEADSGGSAASSISPIPPAAHTANGPKPLTLIEALVDKIPPDRRLQANIHSEIQRLDFFLQPSLTEKSYWSLLKSHFAYWQSYDLIAFMLNVLYPQPSEQPVAAAAAAAAASASHHH</sequence>
<reference evidence="2" key="1">
    <citation type="submission" date="2022-11" db="UniProtKB">
        <authorList>
            <consortium name="WormBaseParasite"/>
        </authorList>
    </citation>
    <scope>IDENTIFICATION</scope>
</reference>
<name>A0AC35FS09_9BILA</name>
<dbReference type="WBParaSite" id="PS1159_v2.g20232.t1">
    <property type="protein sequence ID" value="PS1159_v2.g20232.t1"/>
    <property type="gene ID" value="PS1159_v2.g20232"/>
</dbReference>
<dbReference type="Proteomes" id="UP000887580">
    <property type="component" value="Unplaced"/>
</dbReference>
<evidence type="ECO:0000313" key="2">
    <source>
        <dbReference type="WBParaSite" id="PS1159_v2.g20232.t1"/>
    </source>
</evidence>
<protein>
    <submittedName>
        <fullName evidence="2">DDHD domain-containing protein</fullName>
    </submittedName>
</protein>
<proteinExistence type="predicted"/>
<organism evidence="1 2">
    <name type="scientific">Panagrolaimus sp. PS1159</name>
    <dbReference type="NCBI Taxonomy" id="55785"/>
    <lineage>
        <taxon>Eukaryota</taxon>
        <taxon>Metazoa</taxon>
        <taxon>Ecdysozoa</taxon>
        <taxon>Nematoda</taxon>
        <taxon>Chromadorea</taxon>
        <taxon>Rhabditida</taxon>
        <taxon>Tylenchina</taxon>
        <taxon>Panagrolaimomorpha</taxon>
        <taxon>Panagrolaimoidea</taxon>
        <taxon>Panagrolaimidae</taxon>
        <taxon>Panagrolaimus</taxon>
    </lineage>
</organism>
<accession>A0AC35FS09</accession>
<evidence type="ECO:0000313" key="1">
    <source>
        <dbReference type="Proteomes" id="UP000887580"/>
    </source>
</evidence>